<dbReference type="InterPro" id="IPR001005">
    <property type="entry name" value="SANT/Myb"/>
</dbReference>
<dbReference type="CDD" id="cd00167">
    <property type="entry name" value="SANT"/>
    <property type="match status" value="1"/>
</dbReference>
<dbReference type="Proteomes" id="UP000826656">
    <property type="component" value="Unassembled WGS sequence"/>
</dbReference>
<evidence type="ECO:0000313" key="10">
    <source>
        <dbReference type="Proteomes" id="UP000826656"/>
    </source>
</evidence>
<organism evidence="9 10">
    <name type="scientific">Solanum tuberosum</name>
    <name type="common">Potato</name>
    <dbReference type="NCBI Taxonomy" id="4113"/>
    <lineage>
        <taxon>Eukaryota</taxon>
        <taxon>Viridiplantae</taxon>
        <taxon>Streptophyta</taxon>
        <taxon>Embryophyta</taxon>
        <taxon>Tracheophyta</taxon>
        <taxon>Spermatophyta</taxon>
        <taxon>Magnoliopsida</taxon>
        <taxon>eudicotyledons</taxon>
        <taxon>Gunneridae</taxon>
        <taxon>Pentapetalae</taxon>
        <taxon>asterids</taxon>
        <taxon>lamiids</taxon>
        <taxon>Solanales</taxon>
        <taxon>Solanaceae</taxon>
        <taxon>Solanoideae</taxon>
        <taxon>Solaneae</taxon>
        <taxon>Solanum</taxon>
    </lineage>
</organism>
<accession>A0ABQ7VVM1</accession>
<dbReference type="InterPro" id="IPR009057">
    <property type="entry name" value="Homeodomain-like_sf"/>
</dbReference>
<evidence type="ECO:0000256" key="4">
    <source>
        <dbReference type="ARBA" id="ARBA00023125"/>
    </source>
</evidence>
<protein>
    <recommendedName>
        <fullName evidence="8">Myb-like domain-containing protein</fullName>
    </recommendedName>
</protein>
<keyword evidence="6" id="KW-0539">Nucleus</keyword>
<reference evidence="9 10" key="1">
    <citation type="journal article" date="2021" name="bioRxiv">
        <title>Chromosome-scale and haplotype-resolved genome assembly of a tetraploid potato cultivar.</title>
        <authorList>
            <person name="Sun H."/>
            <person name="Jiao W.-B."/>
            <person name="Krause K."/>
            <person name="Campoy J.A."/>
            <person name="Goel M."/>
            <person name="Folz-Donahue K."/>
            <person name="Kukat C."/>
            <person name="Huettel B."/>
            <person name="Schneeberger K."/>
        </authorList>
    </citation>
    <scope>NUCLEOTIDE SEQUENCE [LARGE SCALE GENOMIC DNA]</scope>
    <source>
        <strain evidence="9">SolTubOtavaFocal</strain>
        <tissue evidence="9">Leaves</tissue>
    </source>
</reference>
<dbReference type="PANTHER" id="PTHR45675:SF23">
    <property type="entry name" value="TRANSCRIPTION FACTOR MYB108-LIKE"/>
    <property type="match status" value="1"/>
</dbReference>
<keyword evidence="10" id="KW-1185">Reference proteome</keyword>
<keyword evidence="3" id="KW-0805">Transcription regulation</keyword>
<dbReference type="PANTHER" id="PTHR45675">
    <property type="entry name" value="MYB TRANSCRIPTION FACTOR-RELATED-RELATED"/>
    <property type="match status" value="1"/>
</dbReference>
<dbReference type="Pfam" id="PF00249">
    <property type="entry name" value="Myb_DNA-binding"/>
    <property type="match status" value="1"/>
</dbReference>
<feature type="domain" description="Myb-like" evidence="8">
    <location>
        <begin position="32"/>
        <end position="65"/>
    </location>
</feature>
<evidence type="ECO:0000256" key="1">
    <source>
        <dbReference type="ARBA" id="ARBA00004123"/>
    </source>
</evidence>
<dbReference type="PROSITE" id="PS50090">
    <property type="entry name" value="MYB_LIKE"/>
    <property type="match status" value="1"/>
</dbReference>
<dbReference type="EMBL" id="JAIVGD010000005">
    <property type="protein sequence ID" value="KAH0772549.1"/>
    <property type="molecule type" value="Genomic_DNA"/>
</dbReference>
<evidence type="ECO:0000256" key="7">
    <source>
        <dbReference type="SAM" id="MobiDB-lite"/>
    </source>
</evidence>
<feature type="region of interest" description="Disordered" evidence="7">
    <location>
        <begin position="1"/>
        <end position="36"/>
    </location>
</feature>
<feature type="compositionally biased region" description="Basic and acidic residues" evidence="7">
    <location>
        <begin position="13"/>
        <end position="28"/>
    </location>
</feature>
<dbReference type="SUPFAM" id="SSF46689">
    <property type="entry name" value="Homeodomain-like"/>
    <property type="match status" value="1"/>
</dbReference>
<dbReference type="Gene3D" id="1.10.10.60">
    <property type="entry name" value="Homeodomain-like"/>
    <property type="match status" value="1"/>
</dbReference>
<evidence type="ECO:0000259" key="8">
    <source>
        <dbReference type="PROSITE" id="PS50090"/>
    </source>
</evidence>
<dbReference type="InterPro" id="IPR044676">
    <property type="entry name" value="EOBI/EOBII-like_plant"/>
</dbReference>
<gene>
    <name evidence="9" type="ORF">KY290_009686</name>
</gene>
<sequence>MDHHHHQYVDFGLRSEDNIDSNDRKGDENNNNLDLKRGSWTVEEDFTLMNHIALHGEGRWNSLARSAGKLQISSSHTNHNNNNIMKFDK</sequence>
<keyword evidence="5" id="KW-0804">Transcription</keyword>
<evidence type="ECO:0000256" key="5">
    <source>
        <dbReference type="ARBA" id="ARBA00023163"/>
    </source>
</evidence>
<keyword evidence="2" id="KW-0677">Repeat</keyword>
<proteinExistence type="predicted"/>
<keyword evidence="4" id="KW-0238">DNA-binding</keyword>
<comment type="caution">
    <text evidence="9">The sequence shown here is derived from an EMBL/GenBank/DDBJ whole genome shotgun (WGS) entry which is preliminary data.</text>
</comment>
<name>A0ABQ7VVM1_SOLTU</name>
<evidence type="ECO:0000256" key="2">
    <source>
        <dbReference type="ARBA" id="ARBA00022737"/>
    </source>
</evidence>
<evidence type="ECO:0000313" key="9">
    <source>
        <dbReference type="EMBL" id="KAH0772549.1"/>
    </source>
</evidence>
<comment type="subcellular location">
    <subcellularLocation>
        <location evidence="1">Nucleus</location>
    </subcellularLocation>
</comment>
<evidence type="ECO:0000256" key="3">
    <source>
        <dbReference type="ARBA" id="ARBA00023015"/>
    </source>
</evidence>
<evidence type="ECO:0000256" key="6">
    <source>
        <dbReference type="ARBA" id="ARBA00023242"/>
    </source>
</evidence>